<evidence type="ECO:0000256" key="14">
    <source>
        <dbReference type="ARBA" id="ARBA00032581"/>
    </source>
</evidence>
<evidence type="ECO:0000256" key="5">
    <source>
        <dbReference type="ARBA" id="ARBA00011245"/>
    </source>
</evidence>
<protein>
    <recommendedName>
        <fullName evidence="7">Beta-mannosidase</fullName>
        <ecNumber evidence="6">3.2.1.25</ecNumber>
    </recommendedName>
    <alternativeName>
        <fullName evidence="14">Lysosomal beta A mannosidase</fullName>
    </alternativeName>
    <alternativeName>
        <fullName evidence="15">Mannanase</fullName>
    </alternativeName>
</protein>
<evidence type="ECO:0000256" key="11">
    <source>
        <dbReference type="ARBA" id="ARBA00023180"/>
    </source>
</evidence>
<evidence type="ECO:0000256" key="12">
    <source>
        <dbReference type="ARBA" id="ARBA00023228"/>
    </source>
</evidence>
<dbReference type="Pfam" id="PF17753">
    <property type="entry name" value="Ig_mannosidase"/>
    <property type="match status" value="1"/>
</dbReference>
<dbReference type="PANTHER" id="PTHR43730">
    <property type="entry name" value="BETA-MANNOSIDASE"/>
    <property type="match status" value="1"/>
</dbReference>
<dbReference type="SUPFAM" id="SSF49785">
    <property type="entry name" value="Galactose-binding domain-like"/>
    <property type="match status" value="1"/>
</dbReference>
<dbReference type="FunFam" id="2.60.40.10:FF:000650">
    <property type="entry name" value="Mannosidase beta"/>
    <property type="match status" value="1"/>
</dbReference>
<feature type="domain" description="Glycoside hydrolase family 2 immunoglobulin-like beta-sandwich" evidence="18">
    <location>
        <begin position="222"/>
        <end position="341"/>
    </location>
</feature>
<feature type="region of interest" description="Disordered" evidence="16">
    <location>
        <begin position="513"/>
        <end position="538"/>
    </location>
</feature>
<evidence type="ECO:0000256" key="4">
    <source>
        <dbReference type="ARBA" id="ARBA00007401"/>
    </source>
</evidence>
<gene>
    <name evidence="22" type="ORF">DGAL_LOCUS15631</name>
</gene>
<dbReference type="InterPro" id="IPR013783">
    <property type="entry name" value="Ig-like_fold"/>
</dbReference>
<dbReference type="Pfam" id="PF22666">
    <property type="entry name" value="Glyco_hydro_2_N2"/>
    <property type="match status" value="1"/>
</dbReference>
<sequence length="915" mass="104887">MIRLILLAFILSLCINYSVGYEIDLSTANGYQWEAALPNKSIQVPGRVPGSIYTDLDEANIFTGGALLFRFNDLDYRWVSYEDWDYSLTFQVPAEVSSYSAIDLVFYGVDTVADIELNGSPLGATNNMFIRYKYNIKEILKTDVPNELLIKFKSPVKYARDRYDEQAVDYPVLPTCLDPAYQGECHANHIRKMQSSFSWDWGPAFPTVGLWQQVKLEAYNSVSIRDWWVGFERDEIQQLWKVNMKIHCETPDSGIDHAGTFTVTISDQEQVVQTFEKATVLNGDDNRQVSTSVLTFDVPFSQITPWMPNGWGQQKLYDLKIEYQENGVTPSVILEEKIGFRTVELVEDDLQIGRTYYFRVNGEPVFLKGSNWIPSAVLPELITDQYLRELLTASKDAHMNAMRIWGGGIYEFTEFYRIADELGILIWHDMMYACSMYPADEQFLETVSIEIRQQVRRLSRHPSVLIWAGNNENEVALRQNWYGTASNFDTYKADYIKLYVDTIKRIVNEEDPARPFTVSSPSNGKKSEEEGYVSSNPGNPEYGDVHYYNYFGDMWNWETYPKPRMATEYGFQALPSVHAWTTAANPIGEPGDDWHYDGQLLDTRQHHPGGNDELVLQVEGQLGKARETTPVQRFLDMIYLTQMHQAEAIKIESEHYRRLQYLDFDGLGHCMGSLYWQLQDIWQGPSWASIEYGGRWKPLHHFATKFFAPLSFMLWVRDGNVAVYPHDYRNGADMLPGVLLIKLQSWSKINPIVTERIPNVNGNSTIEWQKPLDSWLSDNGCSRQTCFLTATYQDPETGLPLAPDSYLYPSNFTAVTNLAIANVQVTNVGQVYESSQCLWTIDVELSTDMPAAFVWLDTITDRKGRFSDNAFLMSTPTKTVSFWSSDPITDSTPFRDDLQVTHLAQIIRYNEIQSS</sequence>
<evidence type="ECO:0000256" key="15">
    <source>
        <dbReference type="ARBA" id="ARBA00033445"/>
    </source>
</evidence>
<evidence type="ECO:0000256" key="8">
    <source>
        <dbReference type="ARBA" id="ARBA00022729"/>
    </source>
</evidence>
<dbReference type="InterPro" id="IPR036156">
    <property type="entry name" value="Beta-gal/glucu_dom_sf"/>
</dbReference>
<comment type="subunit">
    <text evidence="5">Monomer.</text>
</comment>
<dbReference type="GO" id="GO:0005975">
    <property type="term" value="P:carbohydrate metabolic process"/>
    <property type="evidence" value="ECO:0007669"/>
    <property type="project" value="InterPro"/>
</dbReference>
<evidence type="ECO:0000256" key="1">
    <source>
        <dbReference type="ARBA" id="ARBA00000829"/>
    </source>
</evidence>
<comment type="caution">
    <text evidence="22">The sequence shown here is derived from an EMBL/GenBank/DDBJ whole genome shotgun (WGS) entry which is preliminary data.</text>
</comment>
<dbReference type="Gene3D" id="3.20.20.80">
    <property type="entry name" value="Glycosidases"/>
    <property type="match status" value="1"/>
</dbReference>
<feature type="domain" description="Glycoside hydrolase family 2 catalytic" evidence="19">
    <location>
        <begin position="435"/>
        <end position="576"/>
    </location>
</feature>
<comment type="function">
    <text evidence="2">Exoglycosidase that cleaves the single beta-linked mannose residue from the non-reducing end of all N-linked glycoprotein oligosaccharides.</text>
</comment>
<keyword evidence="12" id="KW-0458">Lysosome</keyword>
<evidence type="ECO:0000256" key="13">
    <source>
        <dbReference type="ARBA" id="ARBA00023295"/>
    </source>
</evidence>
<evidence type="ECO:0000313" key="22">
    <source>
        <dbReference type="EMBL" id="CAH0111974.1"/>
    </source>
</evidence>
<dbReference type="EMBL" id="CAKKLH010000319">
    <property type="protein sequence ID" value="CAH0111974.1"/>
    <property type="molecule type" value="Genomic_DNA"/>
</dbReference>
<keyword evidence="8 17" id="KW-0732">Signal</keyword>
<dbReference type="InterPro" id="IPR041625">
    <property type="entry name" value="Beta-mannosidase_Ig"/>
</dbReference>
<dbReference type="InterPro" id="IPR008979">
    <property type="entry name" value="Galactose-bd-like_sf"/>
</dbReference>
<feature type="domain" description="Beta-mannosidase-like galactose-binding" evidence="21">
    <location>
        <begin position="33"/>
        <end position="212"/>
    </location>
</feature>
<organism evidence="22 23">
    <name type="scientific">Daphnia galeata</name>
    <dbReference type="NCBI Taxonomy" id="27404"/>
    <lineage>
        <taxon>Eukaryota</taxon>
        <taxon>Metazoa</taxon>
        <taxon>Ecdysozoa</taxon>
        <taxon>Arthropoda</taxon>
        <taxon>Crustacea</taxon>
        <taxon>Branchiopoda</taxon>
        <taxon>Diplostraca</taxon>
        <taxon>Cladocera</taxon>
        <taxon>Anomopoda</taxon>
        <taxon>Daphniidae</taxon>
        <taxon>Daphnia</taxon>
    </lineage>
</organism>
<dbReference type="FunFam" id="2.60.120.260:FF:000060">
    <property type="entry name" value="Probable beta-mannosidase"/>
    <property type="match status" value="1"/>
</dbReference>
<dbReference type="InterPro" id="IPR017853">
    <property type="entry name" value="GH"/>
</dbReference>
<dbReference type="Gene3D" id="2.60.40.10">
    <property type="entry name" value="Immunoglobulins"/>
    <property type="match status" value="2"/>
</dbReference>
<name>A0A8J2S784_9CRUS</name>
<dbReference type="GO" id="GO:0004567">
    <property type="term" value="F:beta-mannosidase activity"/>
    <property type="evidence" value="ECO:0007669"/>
    <property type="project" value="UniProtKB-EC"/>
</dbReference>
<dbReference type="Pfam" id="PF02836">
    <property type="entry name" value="Glyco_hydro_2_C"/>
    <property type="match status" value="1"/>
</dbReference>
<dbReference type="InterPro" id="IPR006103">
    <property type="entry name" value="Glyco_hydro_2_cat"/>
</dbReference>
<evidence type="ECO:0000256" key="6">
    <source>
        <dbReference type="ARBA" id="ARBA00012754"/>
    </source>
</evidence>
<evidence type="ECO:0000259" key="20">
    <source>
        <dbReference type="Pfam" id="PF17753"/>
    </source>
</evidence>
<dbReference type="GO" id="GO:0005764">
    <property type="term" value="C:lysosome"/>
    <property type="evidence" value="ECO:0007669"/>
    <property type="project" value="UniProtKB-SubCell"/>
</dbReference>
<dbReference type="InterPro" id="IPR006102">
    <property type="entry name" value="Ig-like_GH2"/>
</dbReference>
<feature type="domain" description="Beta-mannosidase Ig-fold" evidence="20">
    <location>
        <begin position="839"/>
        <end position="905"/>
    </location>
</feature>
<dbReference type="Gene3D" id="2.60.120.260">
    <property type="entry name" value="Galactose-binding domain-like"/>
    <property type="match status" value="1"/>
</dbReference>
<comment type="subcellular location">
    <subcellularLocation>
        <location evidence="3">Lysosome</location>
    </subcellularLocation>
</comment>
<evidence type="ECO:0000313" key="23">
    <source>
        <dbReference type="Proteomes" id="UP000789390"/>
    </source>
</evidence>
<evidence type="ECO:0000256" key="17">
    <source>
        <dbReference type="SAM" id="SignalP"/>
    </source>
</evidence>
<dbReference type="AlphaFoldDB" id="A0A8J2S784"/>
<dbReference type="InterPro" id="IPR054593">
    <property type="entry name" value="Beta-mannosidase-like_N2"/>
</dbReference>
<keyword evidence="11" id="KW-0325">Glycoprotein</keyword>
<dbReference type="InterPro" id="IPR050887">
    <property type="entry name" value="Beta-mannosidase_GH2"/>
</dbReference>
<evidence type="ECO:0000256" key="16">
    <source>
        <dbReference type="SAM" id="MobiDB-lite"/>
    </source>
</evidence>
<keyword evidence="13" id="KW-0326">Glycosidase</keyword>
<dbReference type="FunFam" id="3.20.20.80:FF:000035">
    <property type="entry name" value="Mannosidase beta"/>
    <property type="match status" value="1"/>
</dbReference>
<evidence type="ECO:0000256" key="7">
    <source>
        <dbReference type="ARBA" id="ARBA00015707"/>
    </source>
</evidence>
<dbReference type="SUPFAM" id="SSF49303">
    <property type="entry name" value="beta-Galactosidase/glucuronidase domain"/>
    <property type="match status" value="1"/>
</dbReference>
<dbReference type="EC" id="3.2.1.25" evidence="6"/>
<dbReference type="SUPFAM" id="SSF51445">
    <property type="entry name" value="(Trans)glycosidases"/>
    <property type="match status" value="1"/>
</dbReference>
<accession>A0A8J2S784</accession>
<evidence type="ECO:0000259" key="18">
    <source>
        <dbReference type="Pfam" id="PF00703"/>
    </source>
</evidence>
<dbReference type="OrthoDB" id="2866996at2759"/>
<keyword evidence="9" id="KW-0378">Hydrolase</keyword>
<dbReference type="Pfam" id="PF00703">
    <property type="entry name" value="Glyco_hydro_2"/>
    <property type="match status" value="1"/>
</dbReference>
<evidence type="ECO:0000256" key="3">
    <source>
        <dbReference type="ARBA" id="ARBA00004371"/>
    </source>
</evidence>
<evidence type="ECO:0000256" key="2">
    <source>
        <dbReference type="ARBA" id="ARBA00003150"/>
    </source>
</evidence>
<feature type="chain" id="PRO_5035208527" description="Beta-mannosidase" evidence="17">
    <location>
        <begin position="21"/>
        <end position="915"/>
    </location>
</feature>
<dbReference type="GO" id="GO:0006516">
    <property type="term" value="P:glycoprotein catabolic process"/>
    <property type="evidence" value="ECO:0007669"/>
    <property type="project" value="TreeGrafter"/>
</dbReference>
<reference evidence="22" key="1">
    <citation type="submission" date="2021-11" db="EMBL/GenBank/DDBJ databases">
        <authorList>
            <person name="Schell T."/>
        </authorList>
    </citation>
    <scope>NUCLEOTIDE SEQUENCE</scope>
    <source>
        <strain evidence="22">M5</strain>
    </source>
</reference>
<dbReference type="PANTHER" id="PTHR43730:SF1">
    <property type="entry name" value="BETA-MANNOSIDASE"/>
    <property type="match status" value="1"/>
</dbReference>
<evidence type="ECO:0000259" key="21">
    <source>
        <dbReference type="Pfam" id="PF22666"/>
    </source>
</evidence>
<evidence type="ECO:0000256" key="10">
    <source>
        <dbReference type="ARBA" id="ARBA00023157"/>
    </source>
</evidence>
<evidence type="ECO:0000256" key="9">
    <source>
        <dbReference type="ARBA" id="ARBA00022801"/>
    </source>
</evidence>
<evidence type="ECO:0000259" key="19">
    <source>
        <dbReference type="Pfam" id="PF02836"/>
    </source>
</evidence>
<comment type="catalytic activity">
    <reaction evidence="1">
        <text>Hydrolysis of terminal, non-reducing beta-D-mannose residues in beta-D-mannosides.</text>
        <dbReference type="EC" id="3.2.1.25"/>
    </reaction>
</comment>
<dbReference type="Proteomes" id="UP000789390">
    <property type="component" value="Unassembled WGS sequence"/>
</dbReference>
<keyword evidence="23" id="KW-1185">Reference proteome</keyword>
<keyword evidence="10" id="KW-1015">Disulfide bond</keyword>
<comment type="similarity">
    <text evidence="4">Belongs to the glycosyl hydrolase 2 family.</text>
</comment>
<feature type="signal peptide" evidence="17">
    <location>
        <begin position="1"/>
        <end position="20"/>
    </location>
</feature>
<proteinExistence type="inferred from homology"/>